<dbReference type="SUPFAM" id="SSF57184">
    <property type="entry name" value="Growth factor receptor domain"/>
    <property type="match status" value="1"/>
</dbReference>
<dbReference type="VEuPathDB" id="TrichDB:TRFO_15286"/>
<dbReference type="InterPro" id="IPR009030">
    <property type="entry name" value="Growth_fac_rcpt_cys_sf"/>
</dbReference>
<accession>A0A1J4KXD2</accession>
<dbReference type="AlphaFoldDB" id="A0A1J4KXD2"/>
<comment type="caution">
    <text evidence="2">The sequence shown here is derived from an EMBL/GenBank/DDBJ whole genome shotgun (WGS) entry which is preliminary data.</text>
</comment>
<dbReference type="EMBL" id="MLAK01000384">
    <property type="protein sequence ID" value="OHT14366.1"/>
    <property type="molecule type" value="Genomic_DNA"/>
</dbReference>
<sequence>MHYKKWLYFKHKKWLYIFDNTCGYNKYMFLLFVVPLLAGNIRYRDQTYELDEDEVFHDFEYDKPKNKKVKCKFPNTTRDKSENKCVCVDDYIGDPNSPEGCFKCPNGCNERSICIFPGKCVCSYGYILDDDNNENFECIEPNAKILSVTFSEKIRNHAQIVYETNPDFEPSFALCKYNGVVVTAMLEKNNSILCDLSHIPKSQNLVIEMSFNGKEWSNSYQFKYDRIENDKIEVSQQNITDDKHQTKLVLNNYQVIIFSIGVAIISVICSF</sequence>
<gene>
    <name evidence="2" type="ORF">TRFO_15286</name>
</gene>
<name>A0A1J4KXD2_9EUKA</name>
<dbReference type="RefSeq" id="XP_068367502.1">
    <property type="nucleotide sequence ID" value="XM_068498300.1"/>
</dbReference>
<proteinExistence type="predicted"/>
<protein>
    <submittedName>
        <fullName evidence="2">Uncharacterized protein</fullName>
    </submittedName>
</protein>
<evidence type="ECO:0000313" key="3">
    <source>
        <dbReference type="Proteomes" id="UP000179807"/>
    </source>
</evidence>
<keyword evidence="1" id="KW-0472">Membrane</keyword>
<dbReference type="Proteomes" id="UP000179807">
    <property type="component" value="Unassembled WGS sequence"/>
</dbReference>
<feature type="transmembrane region" description="Helical" evidence="1">
    <location>
        <begin position="248"/>
        <end position="268"/>
    </location>
</feature>
<organism evidence="2 3">
    <name type="scientific">Tritrichomonas foetus</name>
    <dbReference type="NCBI Taxonomy" id="1144522"/>
    <lineage>
        <taxon>Eukaryota</taxon>
        <taxon>Metamonada</taxon>
        <taxon>Parabasalia</taxon>
        <taxon>Tritrichomonadida</taxon>
        <taxon>Tritrichomonadidae</taxon>
        <taxon>Tritrichomonas</taxon>
    </lineage>
</organism>
<reference evidence="2" key="1">
    <citation type="submission" date="2016-10" db="EMBL/GenBank/DDBJ databases">
        <authorList>
            <person name="Benchimol M."/>
            <person name="Almeida L.G."/>
            <person name="Vasconcelos A.T."/>
            <person name="Perreira-Neves A."/>
            <person name="Rosa I.A."/>
            <person name="Tasca T."/>
            <person name="Bogo M.R."/>
            <person name="de Souza W."/>
        </authorList>
    </citation>
    <scope>NUCLEOTIDE SEQUENCE [LARGE SCALE GENOMIC DNA]</scope>
    <source>
        <strain evidence="2">K</strain>
    </source>
</reference>
<keyword evidence="1" id="KW-0812">Transmembrane</keyword>
<evidence type="ECO:0000256" key="1">
    <source>
        <dbReference type="SAM" id="Phobius"/>
    </source>
</evidence>
<keyword evidence="3" id="KW-1185">Reference proteome</keyword>
<dbReference type="GeneID" id="94833004"/>
<keyword evidence="1" id="KW-1133">Transmembrane helix</keyword>
<evidence type="ECO:0000313" key="2">
    <source>
        <dbReference type="EMBL" id="OHT14366.1"/>
    </source>
</evidence>